<feature type="region of interest" description="Disordered" evidence="2">
    <location>
        <begin position="278"/>
        <end position="405"/>
    </location>
</feature>
<proteinExistence type="predicted"/>
<gene>
    <name evidence="4" type="ORF">SNAT2548_LOCUS13115</name>
</gene>
<feature type="compositionally biased region" description="Basic and acidic residues" evidence="2">
    <location>
        <begin position="56"/>
        <end position="66"/>
    </location>
</feature>
<dbReference type="InterPro" id="IPR009030">
    <property type="entry name" value="Growth_fac_rcpt_cys_sf"/>
</dbReference>
<feature type="region of interest" description="Disordered" evidence="2">
    <location>
        <begin position="90"/>
        <end position="146"/>
    </location>
</feature>
<dbReference type="InterPro" id="IPR011010">
    <property type="entry name" value="DNA_brk_join_enz"/>
</dbReference>
<keyword evidence="1" id="KW-0233">DNA recombination</keyword>
<evidence type="ECO:0000256" key="2">
    <source>
        <dbReference type="SAM" id="MobiDB-lite"/>
    </source>
</evidence>
<dbReference type="InterPro" id="IPR013762">
    <property type="entry name" value="Integrase-like_cat_sf"/>
</dbReference>
<dbReference type="Gene3D" id="1.10.443.10">
    <property type="entry name" value="Intergrase catalytic core"/>
    <property type="match status" value="1"/>
</dbReference>
<keyword evidence="3" id="KW-0812">Transmembrane</keyword>
<dbReference type="GO" id="GO:0003677">
    <property type="term" value="F:DNA binding"/>
    <property type="evidence" value="ECO:0007669"/>
    <property type="project" value="InterPro"/>
</dbReference>
<dbReference type="Proteomes" id="UP000604046">
    <property type="component" value="Unassembled WGS sequence"/>
</dbReference>
<feature type="region of interest" description="Disordered" evidence="2">
    <location>
        <begin position="424"/>
        <end position="451"/>
    </location>
</feature>
<feature type="compositionally biased region" description="Basic residues" evidence="2">
    <location>
        <begin position="351"/>
        <end position="360"/>
    </location>
</feature>
<dbReference type="EMBL" id="CAJNDS010001347">
    <property type="protein sequence ID" value="CAE7256163.1"/>
    <property type="molecule type" value="Genomic_DNA"/>
</dbReference>
<protein>
    <submittedName>
        <fullName evidence="4">Uncharacterized protein</fullName>
    </submittedName>
</protein>
<reference evidence="4" key="1">
    <citation type="submission" date="2021-02" db="EMBL/GenBank/DDBJ databases">
        <authorList>
            <person name="Dougan E. K."/>
            <person name="Rhodes N."/>
            <person name="Thang M."/>
            <person name="Chan C."/>
        </authorList>
    </citation>
    <scope>NUCLEOTIDE SEQUENCE</scope>
</reference>
<evidence type="ECO:0000256" key="1">
    <source>
        <dbReference type="ARBA" id="ARBA00023172"/>
    </source>
</evidence>
<sequence length="1708" mass="190305">MTENHCKRMRRHVADNPGLAPGSRGKKAEAARRQEEGKTGPSSGAEWKPTLSPLPRRPDPTEEEARALVAAQVTSSNLAQDLAALMRIEAAITRPPSEDPPEEVKGEEPGGLSVEGVRDVKEEKPEGRFGPGEESSGSTRRLVPKSGVKINAPKVGLLKAIASADTKSWEGLQRALESSPGTGTVKSQLVQDLERIAGQRKSASQAVTAEVFKQAQRVKELEERDTEYLKALDEQGDQMRRLEQANPVKPSLTAKPLRSARLDAAIAAGTPIWVARKQEKSRRRAQLHRAEQTAALAGERIANEPEPGEPTPEALDERMQESARESLRDFQRQLEKSDPKPPAKRAPDSQRHKKIKKQRRRERDYRRKHDDADRDSNHAIAHVAEQGPSEGQCRLPPEDRFGPGDSTELALTSFPFLAKEPKLPMRDFKNPTRQRRELSRTPLDQHGPKSQAAPAVLFRPREGPTVVCVTPKGSTYHSQTCPRILSHERKTMQPCAVCRPDQVMPDPYSDDAQAPFLGRAKVSIWLQDPHFHSPSCALVRPVYYPQLPRRNDDAQRDNNHAIAHVGLPEIGMGLILSLCLACMIFQACAQSLMLPAEDPEERFVPGGLNRRVGEIGAKRVTFSDLETKQAAFSDALEGRARQSPEVEPLAKPGRIPGRLPFLGGPATAKRLGSGKPAQLRLALRSRSDFETEALRVSLDRLAETTRKAYIGQLRLAALKSAHVSIGLRDPLEGKPRIQLALAGLKKRYQFPKRRAPVTPQLLQWIREEMERAILLDRQVLWLALCLGYFFLLRASEFLPVGYLPSSRHLRGCDVLLKLQGKVCNLSQIRNADEVVVHIRGSKTDKYNRGSVRNHFKGSGVLCPVLAAQEYFLTFPDRFLGGGEDERPIMRYSNGAEVARETLQDLIKRAALHFGQTDQIGAHSLRFGGASALWSAYHNADQLKRYGRWTSDVFHEYIWDARSAAKGVAEAMATADLMCPKCLGNRCNQGHTCQLFTKFLGIFLRAANHKTFIYRIVQLRAHGASEEKALSEAKAECEESKEKQETRHAALVQDVDDDVGVLSPGFGFFDTTFQGWPKLLLKDAALFSFQAKGDVWQMRGLVISEDDTGVEFFSYDPSPRSELNVTFETPEVPPSAATSILAAWIGVYEVCAVRAVNLVQEKAHAVRAGFVARDGFACADGCSAHESAVQNMSSMLEEDFAFQRQGGAGEDAPGFWRPTCSAVSCPDCWAVRRPSLAPWGSDANEATCCQCREANMVQEIMAAPLLSCVPCPAGHQPSTNRSACDACRTGRAAPNGSATCQPCLANYVPSEDRGSCVQCPLNMYSFAGDVVCRSCKFPFIFLNGGCIWWHWLLIALGLAVLLCLVRTTMASYQKRRKRQLIARQAKVESIMGGLEWELWDERTDTVTRYIAILESLDVGAVEVNSRVAEIRARQSARSGVSLRYVVSSDFARLASDRTGERNPTFNRMKQAFWLAGDPIGQEIICPRDGRPGCALVDWLPRQDRREQTHFLSWAWMYSLDQLCSALQMFAAGCVDSHQVFFYMCFFVNNQFRILRERSDLDHTFRQNLARTRRVVAILDTWDEPVYLTRIWTVYEQFVACTLQIPVTFVMPQASMASLQLKILQGECGLKEVTDSVCNVDSARAEAWDERDGAKVKTTIQETVGFEYVNRHVRKAMLQWIGTVVREQFQSLVDQAQEDSRQRAANSFTV</sequence>
<feature type="compositionally biased region" description="Basic and acidic residues" evidence="2">
    <location>
        <begin position="26"/>
        <end position="38"/>
    </location>
</feature>
<keyword evidence="5" id="KW-1185">Reference proteome</keyword>
<evidence type="ECO:0000313" key="4">
    <source>
        <dbReference type="EMBL" id="CAE7256163.1"/>
    </source>
</evidence>
<dbReference type="SUPFAM" id="SSF57184">
    <property type="entry name" value="Growth factor receptor domain"/>
    <property type="match status" value="1"/>
</dbReference>
<accession>A0A812M153</accession>
<feature type="region of interest" description="Disordered" evidence="2">
    <location>
        <begin position="1"/>
        <end position="69"/>
    </location>
</feature>
<feature type="compositionally biased region" description="Basic and acidic residues" evidence="2">
    <location>
        <begin position="361"/>
        <end position="377"/>
    </location>
</feature>
<dbReference type="OrthoDB" id="167975at2759"/>
<feature type="compositionally biased region" description="Basic and acidic residues" evidence="2">
    <location>
        <begin position="424"/>
        <end position="439"/>
    </location>
</feature>
<evidence type="ECO:0000313" key="5">
    <source>
        <dbReference type="Proteomes" id="UP000604046"/>
    </source>
</evidence>
<keyword evidence="3" id="KW-0472">Membrane</keyword>
<dbReference type="InterPro" id="IPR052925">
    <property type="entry name" value="Phage_Integrase-like_Recomb"/>
</dbReference>
<organism evidence="4 5">
    <name type="scientific">Symbiodinium natans</name>
    <dbReference type="NCBI Taxonomy" id="878477"/>
    <lineage>
        <taxon>Eukaryota</taxon>
        <taxon>Sar</taxon>
        <taxon>Alveolata</taxon>
        <taxon>Dinophyceae</taxon>
        <taxon>Suessiales</taxon>
        <taxon>Symbiodiniaceae</taxon>
        <taxon>Symbiodinium</taxon>
    </lineage>
</organism>
<name>A0A812M153_9DINO</name>
<feature type="compositionally biased region" description="Basic and acidic residues" evidence="2">
    <location>
        <begin position="116"/>
        <end position="127"/>
    </location>
</feature>
<dbReference type="GO" id="GO:0006310">
    <property type="term" value="P:DNA recombination"/>
    <property type="evidence" value="ECO:0007669"/>
    <property type="project" value="UniProtKB-KW"/>
</dbReference>
<dbReference type="GO" id="GO:0015074">
    <property type="term" value="P:DNA integration"/>
    <property type="evidence" value="ECO:0007669"/>
    <property type="project" value="InterPro"/>
</dbReference>
<keyword evidence="3" id="KW-1133">Transmembrane helix</keyword>
<evidence type="ECO:0000256" key="3">
    <source>
        <dbReference type="SAM" id="Phobius"/>
    </source>
</evidence>
<dbReference type="SUPFAM" id="SSF56349">
    <property type="entry name" value="DNA breaking-rejoining enzymes"/>
    <property type="match status" value="1"/>
</dbReference>
<dbReference type="PANTHER" id="PTHR34605">
    <property type="entry name" value="PHAGE_INTEGRASE DOMAIN-CONTAINING PROTEIN"/>
    <property type="match status" value="1"/>
</dbReference>
<feature type="compositionally biased region" description="Basic and acidic residues" evidence="2">
    <location>
        <begin position="315"/>
        <end position="350"/>
    </location>
</feature>
<feature type="transmembrane region" description="Helical" evidence="3">
    <location>
        <begin position="1347"/>
        <end position="1368"/>
    </location>
</feature>
<comment type="caution">
    <text evidence="4">The sequence shown here is derived from an EMBL/GenBank/DDBJ whole genome shotgun (WGS) entry which is preliminary data.</text>
</comment>
<dbReference type="PANTHER" id="PTHR34605:SF4">
    <property type="entry name" value="DNA ADENINE METHYLTRANSFERASE"/>
    <property type="match status" value="1"/>
</dbReference>